<dbReference type="SMART" id="SM00382">
    <property type="entry name" value="AAA"/>
    <property type="match status" value="1"/>
</dbReference>
<dbReference type="Pfam" id="PF00664">
    <property type="entry name" value="ABC_membrane"/>
    <property type="match status" value="1"/>
</dbReference>
<feature type="transmembrane region" description="Helical" evidence="10">
    <location>
        <begin position="129"/>
        <end position="155"/>
    </location>
</feature>
<comment type="subcellular location">
    <subcellularLocation>
        <location evidence="1">Cell membrane</location>
        <topology evidence="1">Multi-pass membrane protein</topology>
    </subcellularLocation>
</comment>
<evidence type="ECO:0000259" key="12">
    <source>
        <dbReference type="PROSITE" id="PS50929"/>
    </source>
</evidence>
<feature type="domain" description="ABC transmembrane type-1" evidence="12">
    <location>
        <begin position="26"/>
        <end position="305"/>
    </location>
</feature>
<name>A0A6J4LQ27_9ACTN</name>
<keyword evidence="2" id="KW-0813">Transport</keyword>
<dbReference type="PANTHER" id="PTHR43394">
    <property type="entry name" value="ATP-DEPENDENT PERMEASE MDL1, MITOCHONDRIAL"/>
    <property type="match status" value="1"/>
</dbReference>
<keyword evidence="8 10" id="KW-0472">Membrane</keyword>
<accession>A0A6J4LQ27</accession>
<dbReference type="GO" id="GO:0005886">
    <property type="term" value="C:plasma membrane"/>
    <property type="evidence" value="ECO:0007669"/>
    <property type="project" value="UniProtKB-SubCell"/>
</dbReference>
<evidence type="ECO:0000256" key="8">
    <source>
        <dbReference type="ARBA" id="ARBA00023136"/>
    </source>
</evidence>
<evidence type="ECO:0000259" key="11">
    <source>
        <dbReference type="PROSITE" id="PS50893"/>
    </source>
</evidence>
<gene>
    <name evidence="13" type="ORF">AVDCRST_MAG07-2505</name>
</gene>
<evidence type="ECO:0000256" key="2">
    <source>
        <dbReference type="ARBA" id="ARBA00022448"/>
    </source>
</evidence>
<reference evidence="13" key="1">
    <citation type="submission" date="2020-02" db="EMBL/GenBank/DDBJ databases">
        <authorList>
            <person name="Meier V. D."/>
        </authorList>
    </citation>
    <scope>NUCLEOTIDE SEQUENCE</scope>
    <source>
        <strain evidence="13">AVDCRST_MAG07</strain>
    </source>
</reference>
<keyword evidence="6 13" id="KW-0067">ATP-binding</keyword>
<evidence type="ECO:0000256" key="9">
    <source>
        <dbReference type="ARBA" id="ARBA00061644"/>
    </source>
</evidence>
<feature type="transmembrane region" description="Helical" evidence="10">
    <location>
        <begin position="58"/>
        <end position="79"/>
    </location>
</feature>
<evidence type="ECO:0000256" key="7">
    <source>
        <dbReference type="ARBA" id="ARBA00022989"/>
    </source>
</evidence>
<dbReference type="InterPro" id="IPR003439">
    <property type="entry name" value="ABC_transporter-like_ATP-bd"/>
</dbReference>
<evidence type="ECO:0000313" key="13">
    <source>
        <dbReference type="EMBL" id="CAA9336822.1"/>
    </source>
</evidence>
<comment type="similarity">
    <text evidence="9">Belongs to the ABC transporter superfamily. Lipid exporter (TC 3.A.1.106) family.</text>
</comment>
<evidence type="ECO:0000256" key="5">
    <source>
        <dbReference type="ARBA" id="ARBA00022741"/>
    </source>
</evidence>
<dbReference type="InterPro" id="IPR039421">
    <property type="entry name" value="Type_1_exporter"/>
</dbReference>
<dbReference type="GO" id="GO:0005524">
    <property type="term" value="F:ATP binding"/>
    <property type="evidence" value="ECO:0007669"/>
    <property type="project" value="UniProtKB-KW"/>
</dbReference>
<dbReference type="InterPro" id="IPR027417">
    <property type="entry name" value="P-loop_NTPase"/>
</dbReference>
<sequence>MSPQEPAPAGLGTLWRLLRPHRPALALAVGLAFVGAAAALAQPLLVRRVIAAIEDSRPVAGLAVVAAAALLVAAALSGVQRYVLQRTGEALVLSTRTALARRLLRLPIAELDRRRTGDLISRVGADTTLLRTVVTSGLVDLVSGVVVACGALAAMAFVDPVLLGVTVLAVVFGLSGAALVVRRLRRASLAAQTAVGAMTAGVERALSGVRTIRAARAEDREAQAVDASSREAFDAGLHLARLEAVLGPVASISAQGAFLAVLGIGGARVAAGQIAVADLVAFVLLLFLLVQPLASGISAYSAVQTGLGALARIEEVLSLPEETADDPGQDVPADGQPVEITFSDVSFAYPDPESASGTGAPVLRGVTFTAPAGRRTALVGPSGAGKSTVLALLERFYDVTGGSVCVAGRDVRDVDRDQLRARMAYVEQDAPALAGSLRDNLLLGAPSADDADLLQVLDRVNLGELVERSRSGLDAQVGDDGILLSGGQRQRLAIARALLTRPSVLLLDEPTASLDARNEQALADAVAAIGPGTTVLVVAHRLSTVVDADRIVVLEDGRVAATGTHDELVAGSPLYRDLAARQLLV</sequence>
<dbReference type="InterPro" id="IPR017871">
    <property type="entry name" value="ABC_transporter-like_CS"/>
</dbReference>
<feature type="transmembrane region" description="Helical" evidence="10">
    <location>
        <begin position="24"/>
        <end position="46"/>
    </location>
</feature>
<keyword evidence="7 10" id="KW-1133">Transmembrane helix</keyword>
<dbReference type="Gene3D" id="3.40.50.300">
    <property type="entry name" value="P-loop containing nucleotide triphosphate hydrolases"/>
    <property type="match status" value="1"/>
</dbReference>
<keyword evidence="3" id="KW-1003">Cell membrane</keyword>
<dbReference type="Gene3D" id="1.20.1560.10">
    <property type="entry name" value="ABC transporter type 1, transmembrane domain"/>
    <property type="match status" value="1"/>
</dbReference>
<dbReference type="PROSITE" id="PS00211">
    <property type="entry name" value="ABC_TRANSPORTER_1"/>
    <property type="match status" value="1"/>
</dbReference>
<evidence type="ECO:0000256" key="3">
    <source>
        <dbReference type="ARBA" id="ARBA00022475"/>
    </source>
</evidence>
<evidence type="ECO:0000256" key="4">
    <source>
        <dbReference type="ARBA" id="ARBA00022692"/>
    </source>
</evidence>
<dbReference type="GO" id="GO:0015421">
    <property type="term" value="F:ABC-type oligopeptide transporter activity"/>
    <property type="evidence" value="ECO:0007669"/>
    <property type="project" value="TreeGrafter"/>
</dbReference>
<dbReference type="PANTHER" id="PTHR43394:SF1">
    <property type="entry name" value="ATP-BINDING CASSETTE SUB-FAMILY B MEMBER 10, MITOCHONDRIAL"/>
    <property type="match status" value="1"/>
</dbReference>
<evidence type="ECO:0000256" key="10">
    <source>
        <dbReference type="SAM" id="Phobius"/>
    </source>
</evidence>
<protein>
    <submittedName>
        <fullName evidence="13">Lipid A export ATP-binding/permease protein MsbA</fullName>
    </submittedName>
</protein>
<dbReference type="InterPro" id="IPR003593">
    <property type="entry name" value="AAA+_ATPase"/>
</dbReference>
<dbReference type="EMBL" id="CADCUB010000104">
    <property type="protein sequence ID" value="CAA9336822.1"/>
    <property type="molecule type" value="Genomic_DNA"/>
</dbReference>
<evidence type="ECO:0000256" key="1">
    <source>
        <dbReference type="ARBA" id="ARBA00004651"/>
    </source>
</evidence>
<dbReference type="InterPro" id="IPR036640">
    <property type="entry name" value="ABC1_TM_sf"/>
</dbReference>
<dbReference type="PROSITE" id="PS50929">
    <property type="entry name" value="ABC_TM1F"/>
    <property type="match status" value="1"/>
</dbReference>
<feature type="domain" description="ABC transporter" evidence="11">
    <location>
        <begin position="340"/>
        <end position="581"/>
    </location>
</feature>
<dbReference type="AlphaFoldDB" id="A0A6J4LQ27"/>
<dbReference type="SUPFAM" id="SSF90123">
    <property type="entry name" value="ABC transporter transmembrane region"/>
    <property type="match status" value="1"/>
</dbReference>
<evidence type="ECO:0000256" key="6">
    <source>
        <dbReference type="ARBA" id="ARBA00022840"/>
    </source>
</evidence>
<feature type="transmembrane region" description="Helical" evidence="10">
    <location>
        <begin position="245"/>
        <end position="264"/>
    </location>
</feature>
<dbReference type="InterPro" id="IPR011527">
    <property type="entry name" value="ABC1_TM_dom"/>
</dbReference>
<feature type="transmembrane region" description="Helical" evidence="10">
    <location>
        <begin position="270"/>
        <end position="290"/>
    </location>
</feature>
<dbReference type="FunFam" id="3.40.50.300:FF:000299">
    <property type="entry name" value="ABC transporter ATP-binding protein/permease"/>
    <property type="match status" value="1"/>
</dbReference>
<proteinExistence type="inferred from homology"/>
<dbReference type="GO" id="GO:0016887">
    <property type="term" value="F:ATP hydrolysis activity"/>
    <property type="evidence" value="ECO:0007669"/>
    <property type="project" value="InterPro"/>
</dbReference>
<dbReference type="SUPFAM" id="SSF52540">
    <property type="entry name" value="P-loop containing nucleoside triphosphate hydrolases"/>
    <property type="match status" value="1"/>
</dbReference>
<organism evidence="13">
    <name type="scientific">uncultured Frankineae bacterium</name>
    <dbReference type="NCBI Taxonomy" id="437475"/>
    <lineage>
        <taxon>Bacteria</taxon>
        <taxon>Bacillati</taxon>
        <taxon>Actinomycetota</taxon>
        <taxon>Actinomycetes</taxon>
        <taxon>Frankiales</taxon>
        <taxon>environmental samples</taxon>
    </lineage>
</organism>
<keyword evidence="4 10" id="KW-0812">Transmembrane</keyword>
<dbReference type="PROSITE" id="PS50893">
    <property type="entry name" value="ABC_TRANSPORTER_2"/>
    <property type="match status" value="1"/>
</dbReference>
<dbReference type="CDD" id="cd18551">
    <property type="entry name" value="ABC_6TM_LmrA_like"/>
    <property type="match status" value="1"/>
</dbReference>
<dbReference type="Pfam" id="PF00005">
    <property type="entry name" value="ABC_tran"/>
    <property type="match status" value="1"/>
</dbReference>
<feature type="transmembrane region" description="Helical" evidence="10">
    <location>
        <begin position="161"/>
        <end position="181"/>
    </location>
</feature>
<keyword evidence="5" id="KW-0547">Nucleotide-binding</keyword>